<dbReference type="EMBL" id="CP146369">
    <property type="protein sequence ID" value="WWT55347.1"/>
    <property type="molecule type" value="Genomic_DNA"/>
</dbReference>
<evidence type="ECO:0000313" key="3">
    <source>
        <dbReference type="Proteomes" id="UP001363460"/>
    </source>
</evidence>
<evidence type="ECO:0000256" key="1">
    <source>
        <dbReference type="SAM" id="Phobius"/>
    </source>
</evidence>
<gene>
    <name evidence="2" type="ORF">V8J38_02630</name>
</gene>
<evidence type="ECO:0000313" key="2">
    <source>
        <dbReference type="EMBL" id="WWT55347.1"/>
    </source>
</evidence>
<sequence length="68" mass="7563">MSAPFFTYAPDPEAMPPVEYHRLGEPALPVVAWQPRHRRPSRAMQLTRATILVFVGAFALSQILSALS</sequence>
<keyword evidence="1" id="KW-1133">Transmembrane helix</keyword>
<dbReference type="RefSeq" id="WP_312294664.1">
    <property type="nucleotide sequence ID" value="NZ_CP146369.1"/>
</dbReference>
<keyword evidence="3" id="KW-1185">Reference proteome</keyword>
<accession>A0ABZ2IDM6</accession>
<dbReference type="Proteomes" id="UP001363460">
    <property type="component" value="Chromosome"/>
</dbReference>
<keyword evidence="1" id="KW-0472">Membrane</keyword>
<proteinExistence type="predicted"/>
<keyword evidence="1" id="KW-0812">Transmembrane</keyword>
<protein>
    <submittedName>
        <fullName evidence="2">Uncharacterized protein</fullName>
    </submittedName>
</protein>
<name>A0ABZ2IDM6_9CAUL</name>
<organism evidence="2 3">
    <name type="scientific">Brevundimonas olei</name>
    <dbReference type="NCBI Taxonomy" id="657642"/>
    <lineage>
        <taxon>Bacteria</taxon>
        <taxon>Pseudomonadati</taxon>
        <taxon>Pseudomonadota</taxon>
        <taxon>Alphaproteobacteria</taxon>
        <taxon>Caulobacterales</taxon>
        <taxon>Caulobacteraceae</taxon>
        <taxon>Brevundimonas</taxon>
    </lineage>
</organism>
<reference evidence="2 3" key="1">
    <citation type="submission" date="2024-02" db="EMBL/GenBank/DDBJ databases">
        <title>Distribution and functional of Brevundimonas-related endobacteria within Verticillium dahliae.</title>
        <authorList>
            <person name="Zeng H."/>
        </authorList>
    </citation>
    <scope>NUCLEOTIDE SEQUENCE [LARGE SCALE GENOMIC DNA]</scope>
    <source>
        <strain evidence="2 3">TRM 44200</strain>
    </source>
</reference>
<feature type="transmembrane region" description="Helical" evidence="1">
    <location>
        <begin position="46"/>
        <end position="67"/>
    </location>
</feature>